<keyword evidence="6 8" id="KW-0067">ATP-binding</keyword>
<dbReference type="InterPro" id="IPR010918">
    <property type="entry name" value="PurM-like_C_dom"/>
</dbReference>
<dbReference type="AlphaFoldDB" id="A0A7C1SN28"/>
<feature type="domain" description="Cyclic nucleotide-binding" evidence="9">
    <location>
        <begin position="159"/>
        <end position="215"/>
    </location>
</feature>
<feature type="binding site" evidence="8">
    <location>
        <position position="449"/>
    </location>
    <ligand>
        <name>substrate</name>
    </ligand>
</feature>
<dbReference type="PANTHER" id="PTHR43555">
    <property type="entry name" value="PHOSPHORIBOSYLFORMYLGLYCINAMIDINE SYNTHASE SUBUNIT PURL"/>
    <property type="match status" value="1"/>
</dbReference>
<comment type="catalytic activity">
    <reaction evidence="8">
        <text>N(2)-formyl-N(1)-(5-phospho-beta-D-ribosyl)glycinamide + L-glutamine + ATP + H2O = 2-formamido-N(1)-(5-O-phospho-beta-D-ribosyl)acetamidine + L-glutamate + ADP + phosphate + H(+)</text>
        <dbReference type="Rhea" id="RHEA:17129"/>
        <dbReference type="ChEBI" id="CHEBI:15377"/>
        <dbReference type="ChEBI" id="CHEBI:15378"/>
        <dbReference type="ChEBI" id="CHEBI:29985"/>
        <dbReference type="ChEBI" id="CHEBI:30616"/>
        <dbReference type="ChEBI" id="CHEBI:43474"/>
        <dbReference type="ChEBI" id="CHEBI:58359"/>
        <dbReference type="ChEBI" id="CHEBI:147286"/>
        <dbReference type="ChEBI" id="CHEBI:147287"/>
        <dbReference type="ChEBI" id="CHEBI:456216"/>
        <dbReference type="EC" id="6.3.5.3"/>
    </reaction>
</comment>
<dbReference type="Gene3D" id="3.30.1330.10">
    <property type="entry name" value="PurM-like, N-terminal domain"/>
    <property type="match status" value="2"/>
</dbReference>
<evidence type="ECO:0000256" key="5">
    <source>
        <dbReference type="ARBA" id="ARBA00022755"/>
    </source>
</evidence>
<feature type="active site" description="Proton acceptor" evidence="8">
    <location>
        <position position="294"/>
    </location>
</feature>
<dbReference type="CDD" id="cd02203">
    <property type="entry name" value="PurL_repeat1"/>
    <property type="match status" value="1"/>
</dbReference>
<comment type="caution">
    <text evidence="10">The sequence shown here is derived from an EMBL/GenBank/DDBJ whole genome shotgun (WGS) entry which is preliminary data.</text>
</comment>
<dbReference type="Gene3D" id="1.10.8.750">
    <property type="entry name" value="Phosphoribosylformylglycinamidine synthase, linker domain"/>
    <property type="match status" value="1"/>
</dbReference>
<feature type="binding site" evidence="8">
    <location>
        <position position="315"/>
    </location>
    <ligand>
        <name>substrate</name>
    </ligand>
</feature>
<dbReference type="GO" id="GO:0006189">
    <property type="term" value="P:'de novo' IMP biosynthetic process"/>
    <property type="evidence" value="ECO:0007669"/>
    <property type="project" value="UniProtKB-UniRule"/>
</dbReference>
<evidence type="ECO:0000256" key="3">
    <source>
        <dbReference type="ARBA" id="ARBA00022723"/>
    </source>
</evidence>
<dbReference type="GO" id="GO:0000287">
    <property type="term" value="F:magnesium ion binding"/>
    <property type="evidence" value="ECO:0007669"/>
    <property type="project" value="UniProtKB-UniRule"/>
</dbReference>
<comment type="subunit">
    <text evidence="8">Monomer. Part of the FGAM synthase complex composed of 1 PurL, 1 PurQ and 2 PurS subunits.</text>
</comment>
<dbReference type="InterPro" id="IPR010074">
    <property type="entry name" value="PRibForGlyAmidine_synth_PurL"/>
</dbReference>
<dbReference type="InterPro" id="IPR016188">
    <property type="entry name" value="PurM-like_N"/>
</dbReference>
<gene>
    <name evidence="8 10" type="primary">purL</name>
    <name evidence="10" type="ORF">ENP94_03055</name>
    <name evidence="11" type="ORF">ENS16_01450</name>
</gene>
<organism evidence="10">
    <name type="scientific">candidate division WOR-3 bacterium</name>
    <dbReference type="NCBI Taxonomy" id="2052148"/>
    <lineage>
        <taxon>Bacteria</taxon>
        <taxon>Bacteria division WOR-3</taxon>
    </lineage>
</organism>
<dbReference type="EC" id="6.3.5.3" evidence="8"/>
<dbReference type="Pfam" id="PF02769">
    <property type="entry name" value="AIRS_C"/>
    <property type="match status" value="2"/>
</dbReference>
<name>A0A7C1SN28_UNCW3</name>
<dbReference type="EMBL" id="DSTU01000003">
    <property type="protein sequence ID" value="HFJ53341.1"/>
    <property type="molecule type" value="Genomic_DNA"/>
</dbReference>
<dbReference type="SUPFAM" id="SSF56042">
    <property type="entry name" value="PurM C-terminal domain-like"/>
    <property type="match status" value="2"/>
</dbReference>
<evidence type="ECO:0000256" key="6">
    <source>
        <dbReference type="ARBA" id="ARBA00022840"/>
    </source>
</evidence>
<dbReference type="EMBL" id="DSLG01000003">
    <property type="protein sequence ID" value="HEA86970.1"/>
    <property type="molecule type" value="Genomic_DNA"/>
</dbReference>
<keyword evidence="3 8" id="KW-0479">Metal-binding</keyword>
<feature type="binding site" evidence="8">
    <location>
        <position position="316"/>
    </location>
    <ligand>
        <name>Mg(2+)</name>
        <dbReference type="ChEBI" id="CHEBI:18420"/>
        <label>2</label>
    </ligand>
</feature>
<feature type="binding site" evidence="8">
    <location>
        <position position="292"/>
    </location>
    <ligand>
        <name>Mg(2+)</name>
        <dbReference type="ChEBI" id="CHEBI:18420"/>
        <label>1</label>
    </ligand>
</feature>
<dbReference type="PANTHER" id="PTHR43555:SF1">
    <property type="entry name" value="PHOSPHORIBOSYLFORMYLGLYCINAMIDINE SYNTHASE SUBUNIT PURL"/>
    <property type="match status" value="1"/>
</dbReference>
<dbReference type="Gene3D" id="3.90.650.10">
    <property type="entry name" value="PurM-like C-terminal domain"/>
    <property type="match status" value="2"/>
</dbReference>
<dbReference type="GO" id="GO:0005524">
    <property type="term" value="F:ATP binding"/>
    <property type="evidence" value="ECO:0007669"/>
    <property type="project" value="UniProtKB-UniRule"/>
</dbReference>
<dbReference type="CDD" id="cd02204">
    <property type="entry name" value="PurL_repeat2"/>
    <property type="match status" value="1"/>
</dbReference>
<evidence type="ECO:0000256" key="4">
    <source>
        <dbReference type="ARBA" id="ARBA00022741"/>
    </source>
</evidence>
<dbReference type="Pfam" id="PF00586">
    <property type="entry name" value="AIRS"/>
    <property type="match status" value="2"/>
</dbReference>
<feature type="binding site" evidence="8">
    <location>
        <position position="749"/>
    </location>
    <ligand>
        <name>substrate</name>
    </ligand>
</feature>
<comment type="pathway">
    <text evidence="8">Purine metabolism; IMP biosynthesis via de novo pathway; 5-amino-1-(5-phospho-D-ribosyl)imidazole from N(2)-formyl-N(1)-(5-phospho-D-ribosyl)glycinamide: step 1/2.</text>
</comment>
<dbReference type="GO" id="GO:0004642">
    <property type="term" value="F:phosphoribosylformylglycinamidine synthase activity"/>
    <property type="evidence" value="ECO:0007669"/>
    <property type="project" value="UniProtKB-UniRule"/>
</dbReference>
<feature type="binding site" evidence="8">
    <location>
        <position position="746"/>
    </location>
    <ligand>
        <name>ATP</name>
        <dbReference type="ChEBI" id="CHEBI:30616"/>
    </ligand>
</feature>
<dbReference type="SUPFAM" id="SSF82697">
    <property type="entry name" value="PurS-like"/>
    <property type="match status" value="2"/>
</dbReference>
<evidence type="ECO:0000256" key="1">
    <source>
        <dbReference type="ARBA" id="ARBA00022490"/>
    </source>
</evidence>
<keyword evidence="5 8" id="KW-0658">Purine biosynthesis</keyword>
<evidence type="ECO:0000256" key="2">
    <source>
        <dbReference type="ARBA" id="ARBA00022598"/>
    </source>
</evidence>
<dbReference type="InterPro" id="IPR041609">
    <property type="entry name" value="PurL_linker"/>
</dbReference>
<protein>
    <recommendedName>
        <fullName evidence="8">Phosphoribosylformylglycinamidine synthase subunit PurL</fullName>
        <shortName evidence="8">FGAM synthase</shortName>
        <ecNumber evidence="8">6.3.5.3</ecNumber>
    </recommendedName>
    <alternativeName>
        <fullName evidence="8">Formylglycinamide ribonucleotide amidotransferase subunit II</fullName>
        <shortName evidence="8">FGAR amidotransferase II</shortName>
        <shortName evidence="8">FGAR-AT II</shortName>
    </alternativeName>
    <alternativeName>
        <fullName evidence="8">Glutamine amidotransferase PurL</fullName>
    </alternativeName>
    <alternativeName>
        <fullName evidence="8">Phosphoribosylformylglycinamidine synthase subunit II</fullName>
    </alternativeName>
</protein>
<evidence type="ECO:0000259" key="9">
    <source>
        <dbReference type="PROSITE" id="PS50042"/>
    </source>
</evidence>
<dbReference type="PROSITE" id="PS50042">
    <property type="entry name" value="CNMP_BINDING_3"/>
    <property type="match status" value="1"/>
</dbReference>
<dbReference type="HAMAP" id="MF_00420">
    <property type="entry name" value="PurL_2"/>
    <property type="match status" value="1"/>
</dbReference>
<dbReference type="SUPFAM" id="SSF55326">
    <property type="entry name" value="PurM N-terminal domain-like"/>
    <property type="match status" value="2"/>
</dbReference>
<comment type="subcellular location">
    <subcellularLocation>
        <location evidence="8">Cytoplasm</location>
    </subcellularLocation>
</comment>
<feature type="binding site" evidence="8">
    <location>
        <position position="290"/>
    </location>
    <ligand>
        <name>ATP</name>
        <dbReference type="ChEBI" id="CHEBI:30616"/>
    </ligand>
</feature>
<dbReference type="InterPro" id="IPR036676">
    <property type="entry name" value="PurM-like_C_sf"/>
</dbReference>
<dbReference type="NCBIfam" id="TIGR01736">
    <property type="entry name" value="FGAM_synth_II"/>
    <property type="match status" value="1"/>
</dbReference>
<proteinExistence type="inferred from homology"/>
<reference evidence="10" key="1">
    <citation type="journal article" date="2020" name="mSystems">
        <title>Genome- and Community-Level Interaction Insights into Carbon Utilization and Element Cycling Functions of Hydrothermarchaeota in Hydrothermal Sediment.</title>
        <authorList>
            <person name="Zhou Z."/>
            <person name="Liu Y."/>
            <person name="Xu W."/>
            <person name="Pan J."/>
            <person name="Luo Z.H."/>
            <person name="Li M."/>
        </authorList>
    </citation>
    <scope>NUCLEOTIDE SEQUENCE [LARGE SCALE GENOMIC DNA]</scope>
    <source>
        <strain evidence="10">SpSt-265</strain>
        <strain evidence="11">SpSt-465</strain>
    </source>
</reference>
<dbReference type="Pfam" id="PF18072">
    <property type="entry name" value="FGAR-AT_linker"/>
    <property type="match status" value="1"/>
</dbReference>
<sequence length="961" mass="105936">MAGSKVRQNMVWEVEITKKTPDPEAKALIADVKDLGLKKVSSLKITRLWFLSGELDERDIQHITDELLCDPVNEQARITLLTDGRLKTVTGFEVLFNPGVMDPSVASVLRALTDMGYSGCSVRSGRRYEFNREFSPAEQDRLVKGLLLNPLIQHLAQPGEMVFARARSYRFRPAVIRITGVDDVRLAAISRERLLALSLEEMQILRRFYEELGREPTDVELETFAQTWSEHCQHKTFRGEITFGARQINNLLKSTIMRVTEELNLPWVLSAFHDNSGVIEFDEHYGISFKVETHNHPSALEPYGGAATGIGGVIRDCLGTGLGAKPVMNTDVFCFGYPGTPYEELPPGVLHPRRVLKGVVSGVRDYGNRMGIPTANGAVLFDDGFLTNPLVFCGTIGLIPRDCLRKEVRAGQAIVLLGGRTGRDGIHGVTFASLELDQDSAAFSSGAVQIGNPIEEKKLRDLVLTARDRKLFSAITDCGGGGLSSAVGELAQGHGCEVWLEKVPLKYPGLTPAEIWVSEAQERMVVFVEPGQVESLLRLAKEHDVEATVIGRVTDSGQLVVKYRERVVADLPMDFLHHGWRSVKRTAVWNRPDVSEPYVPEYQNLNEITLKLLASPNIASKEWITRQYDHEVQAGTIVKPFCGEHSTGPSDAAVIMPVRNSARACVIACGICPRYGMIDPYWMAASAIDEALRNCIAAGGDIERTAILDNFCWGSPERPEQLGALVRAAEACYDIARGFRVPFISGKDSLYNEFRTATGETVPIPGTLLISAVSVIPDGTKTVTADFKRAGSLIYLLGDTLPELGGSEYLRLHGGLGRDVPKVEPGRARRLMRQLGRAIRAGLVLACHDLSEGGLGVAVMEMAFAGGLGARLDLRRVPGAQRFERDDFLLFSESNSRFLCEVRPEARHHFERLMRGLPVRAIGQTTRELQVVIRGLQATEVLRLAVADAERVWRQALTARL</sequence>
<dbReference type="InterPro" id="IPR036921">
    <property type="entry name" value="PurM-like_N_sf"/>
</dbReference>
<keyword evidence="2 8" id="KW-0436">Ligase</keyword>
<comment type="function">
    <text evidence="8">Part of the phosphoribosylformylglycinamidine synthase complex involved in the purines biosynthetic pathway. Catalyzes the ATP-dependent conversion of formylglycinamide ribonucleotide (FGAR) and glutamine to yield formylglycinamidine ribonucleotide (FGAM) and glutamate. The FGAM synthase complex is composed of three subunits. PurQ produces an ammonia molecule by converting glutamine to glutamate. PurL transfers the ammonia molecule to FGAR to form FGAM in an ATP-dependent manner. PurS interacts with PurQ and PurL and is thought to assist in the transfer of the ammonia molecule from PurQ to PurL.</text>
</comment>
<keyword evidence="1 8" id="KW-0963">Cytoplasm</keyword>
<feature type="active site" evidence="8">
    <location>
        <position position="231"/>
    </location>
</feature>
<accession>A0A7C1SN28</accession>
<feature type="binding site" evidence="8">
    <location>
        <position position="709"/>
    </location>
    <ligand>
        <name>ATP</name>
        <dbReference type="ChEBI" id="CHEBI:30616"/>
    </ligand>
</feature>
<dbReference type="Gene3D" id="3.30.1280.10">
    <property type="entry name" value="Phosphoribosylformylglycinamidine synthase subunit PurS"/>
    <property type="match status" value="2"/>
</dbReference>
<feature type="binding site" evidence="8">
    <location>
        <position position="477"/>
    </location>
    <ligand>
        <name>Mg(2+)</name>
        <dbReference type="ChEBI" id="CHEBI:18420"/>
        <label>2</label>
    </ligand>
</feature>
<evidence type="ECO:0000313" key="10">
    <source>
        <dbReference type="EMBL" id="HEA86970.1"/>
    </source>
</evidence>
<dbReference type="UniPathway" id="UPA00074">
    <property type="reaction ID" value="UER00128"/>
</dbReference>
<keyword evidence="7 8" id="KW-0460">Magnesium</keyword>
<evidence type="ECO:0000256" key="8">
    <source>
        <dbReference type="HAMAP-Rule" id="MF_00420"/>
    </source>
</evidence>
<dbReference type="InterPro" id="IPR036604">
    <property type="entry name" value="PurS-like_sf"/>
</dbReference>
<dbReference type="GO" id="GO:0005737">
    <property type="term" value="C:cytoplasm"/>
    <property type="evidence" value="ECO:0007669"/>
    <property type="project" value="UniProtKB-SubCell"/>
</dbReference>
<comment type="caution">
    <text evidence="8">Lacks conserved residue(s) required for the propagation of feature annotation.</text>
</comment>
<comment type="similarity">
    <text evidence="8">Belongs to the FGAMS family.</text>
</comment>
<keyword evidence="4 8" id="KW-0547">Nucleotide-binding</keyword>
<evidence type="ECO:0000313" key="11">
    <source>
        <dbReference type="EMBL" id="HFJ53341.1"/>
    </source>
</evidence>
<dbReference type="InterPro" id="IPR000595">
    <property type="entry name" value="cNMP-bd_dom"/>
</dbReference>
<evidence type="ECO:0000256" key="7">
    <source>
        <dbReference type="ARBA" id="ARBA00022842"/>
    </source>
</evidence>